<dbReference type="STRING" id="118967.SAMN02745191_1872"/>
<dbReference type="EMBL" id="FUWY01000005">
    <property type="protein sequence ID" value="SJZ86153.1"/>
    <property type="molecule type" value="Genomic_DNA"/>
</dbReference>
<proteinExistence type="inferred from homology"/>
<dbReference type="Pfam" id="PF02911">
    <property type="entry name" value="Formyl_trans_C"/>
    <property type="match status" value="1"/>
</dbReference>
<comment type="catalytic activity">
    <reaction evidence="5">
        <text>L-methionyl-tRNA(fMet) + (6R)-10-formyltetrahydrofolate = N-formyl-L-methionyl-tRNA(fMet) + (6S)-5,6,7,8-tetrahydrofolate + H(+)</text>
        <dbReference type="Rhea" id="RHEA:24380"/>
        <dbReference type="Rhea" id="RHEA-COMP:9952"/>
        <dbReference type="Rhea" id="RHEA-COMP:9953"/>
        <dbReference type="ChEBI" id="CHEBI:15378"/>
        <dbReference type="ChEBI" id="CHEBI:57453"/>
        <dbReference type="ChEBI" id="CHEBI:78530"/>
        <dbReference type="ChEBI" id="CHEBI:78844"/>
        <dbReference type="ChEBI" id="CHEBI:195366"/>
        <dbReference type="EC" id="2.1.2.9"/>
    </reaction>
</comment>
<dbReference type="InterPro" id="IPR036477">
    <property type="entry name" value="Formyl_transf_N_sf"/>
</dbReference>
<dbReference type="Proteomes" id="UP000243297">
    <property type="component" value="Unassembled WGS sequence"/>
</dbReference>
<sequence length="311" mass="35116">MEKPRVIFMGTPQFSCGILDTLMEMGENVVAVVSQPDRKVGRKQEIQETPVKKAALAYELPVIQPEKIKEAVEDVLAYKPDIIVTCAYGQIIPESILNAPRYHCINVHASLLPKYRGGAPIHWALIHGEKETGITIMYMAKKMDAGDILTQQSIAIENNDTTETMFNKLEKVGKDLLKKTLPLLYEGKCTAIPQIEEEVTFAWNITKEEEFVSFKRDIWTVYNHIRGLISWPVGHGIIEGKKIKLHKVHYEIKEHHDESGKCIGLIDDSFVVACNGGYIYIDELQLEGKAKTKAKDFYHGNGKNLVGKFFD</sequence>
<dbReference type="SUPFAM" id="SSF53328">
    <property type="entry name" value="Formyltransferase"/>
    <property type="match status" value="1"/>
</dbReference>
<gene>
    <name evidence="5" type="primary">fmt</name>
    <name evidence="8" type="ORF">SAMN02745191_1872</name>
</gene>
<dbReference type="SUPFAM" id="SSF50486">
    <property type="entry name" value="FMT C-terminal domain-like"/>
    <property type="match status" value="1"/>
</dbReference>
<dbReference type="HAMAP" id="MF_00182">
    <property type="entry name" value="Formyl_trans"/>
    <property type="match status" value="1"/>
</dbReference>
<evidence type="ECO:0000256" key="3">
    <source>
        <dbReference type="ARBA" id="ARBA00022679"/>
    </source>
</evidence>
<name>A0A1T4P3R2_9FIRM</name>
<dbReference type="InterPro" id="IPR001555">
    <property type="entry name" value="GART_AS"/>
</dbReference>
<dbReference type="PANTHER" id="PTHR11138:SF5">
    <property type="entry name" value="METHIONYL-TRNA FORMYLTRANSFERASE, MITOCHONDRIAL"/>
    <property type="match status" value="1"/>
</dbReference>
<protein>
    <recommendedName>
        <fullName evidence="2 5">Methionyl-tRNA formyltransferase</fullName>
        <ecNumber evidence="2 5">2.1.2.9</ecNumber>
    </recommendedName>
</protein>
<dbReference type="GO" id="GO:0005829">
    <property type="term" value="C:cytosol"/>
    <property type="evidence" value="ECO:0007669"/>
    <property type="project" value="TreeGrafter"/>
</dbReference>
<keyword evidence="3 5" id="KW-0808">Transferase</keyword>
<evidence type="ECO:0000313" key="9">
    <source>
        <dbReference type="Proteomes" id="UP000243297"/>
    </source>
</evidence>
<dbReference type="CDD" id="cd08646">
    <property type="entry name" value="FMT_core_Met-tRNA-FMT_N"/>
    <property type="match status" value="1"/>
</dbReference>
<dbReference type="InterPro" id="IPR005793">
    <property type="entry name" value="Formyl_trans_C"/>
</dbReference>
<evidence type="ECO:0000256" key="1">
    <source>
        <dbReference type="ARBA" id="ARBA00010699"/>
    </source>
</evidence>
<feature type="domain" description="Formyl transferase N-terminal" evidence="6">
    <location>
        <begin position="6"/>
        <end position="179"/>
    </location>
</feature>
<evidence type="ECO:0000259" key="7">
    <source>
        <dbReference type="Pfam" id="PF02911"/>
    </source>
</evidence>
<accession>A0A1T4P3R2</accession>
<dbReference type="RefSeq" id="WP_200804793.1">
    <property type="nucleotide sequence ID" value="NZ_FUWY01000005.1"/>
</dbReference>
<dbReference type="InterPro" id="IPR041711">
    <property type="entry name" value="Met-tRNA-FMT_N"/>
</dbReference>
<dbReference type="InterPro" id="IPR002376">
    <property type="entry name" value="Formyl_transf_N"/>
</dbReference>
<keyword evidence="9" id="KW-1185">Reference proteome</keyword>
<dbReference type="AlphaFoldDB" id="A0A1T4P3R2"/>
<comment type="function">
    <text evidence="5">Attaches a formyl group to the free amino group of methionyl-tRNA(fMet). The formyl group appears to play a dual role in the initiator identity of N-formylmethionyl-tRNA by promoting its recognition by IF2 and preventing the misappropriation of this tRNA by the elongation apparatus.</text>
</comment>
<feature type="domain" description="Formyl transferase C-terminal" evidence="7">
    <location>
        <begin position="204"/>
        <end position="301"/>
    </location>
</feature>
<dbReference type="InterPro" id="IPR011034">
    <property type="entry name" value="Formyl_transferase-like_C_sf"/>
</dbReference>
<organism evidence="8 9">
    <name type="scientific">Anaerorhabdus furcosa</name>
    <dbReference type="NCBI Taxonomy" id="118967"/>
    <lineage>
        <taxon>Bacteria</taxon>
        <taxon>Bacillati</taxon>
        <taxon>Bacillota</taxon>
        <taxon>Erysipelotrichia</taxon>
        <taxon>Erysipelotrichales</taxon>
        <taxon>Erysipelotrichaceae</taxon>
        <taxon>Anaerorhabdus</taxon>
    </lineage>
</organism>
<dbReference type="Gene3D" id="3.40.50.12230">
    <property type="match status" value="1"/>
</dbReference>
<evidence type="ECO:0000256" key="2">
    <source>
        <dbReference type="ARBA" id="ARBA00012261"/>
    </source>
</evidence>
<dbReference type="InterPro" id="IPR005794">
    <property type="entry name" value="Fmt"/>
</dbReference>
<dbReference type="PANTHER" id="PTHR11138">
    <property type="entry name" value="METHIONYL-TRNA FORMYLTRANSFERASE"/>
    <property type="match status" value="1"/>
</dbReference>
<dbReference type="InterPro" id="IPR044135">
    <property type="entry name" value="Met-tRNA-FMT_C"/>
</dbReference>
<feature type="binding site" evidence="5">
    <location>
        <begin position="110"/>
        <end position="113"/>
    </location>
    <ligand>
        <name>(6S)-5,6,7,8-tetrahydrofolate</name>
        <dbReference type="ChEBI" id="CHEBI:57453"/>
    </ligand>
</feature>
<comment type="similarity">
    <text evidence="1 5">Belongs to the Fmt family.</text>
</comment>
<dbReference type="EC" id="2.1.2.9" evidence="2 5"/>
<dbReference type="Pfam" id="PF00551">
    <property type="entry name" value="Formyl_trans_N"/>
    <property type="match status" value="1"/>
</dbReference>
<dbReference type="PROSITE" id="PS00373">
    <property type="entry name" value="GART"/>
    <property type="match status" value="1"/>
</dbReference>
<dbReference type="NCBIfam" id="TIGR00460">
    <property type="entry name" value="fmt"/>
    <property type="match status" value="1"/>
</dbReference>
<dbReference type="CDD" id="cd08704">
    <property type="entry name" value="Met_tRNA_FMT_C"/>
    <property type="match status" value="1"/>
</dbReference>
<reference evidence="9" key="1">
    <citation type="submission" date="2017-02" db="EMBL/GenBank/DDBJ databases">
        <authorList>
            <person name="Varghese N."/>
            <person name="Submissions S."/>
        </authorList>
    </citation>
    <scope>NUCLEOTIDE SEQUENCE [LARGE SCALE GENOMIC DNA]</scope>
    <source>
        <strain evidence="9">ATCC 25662</strain>
    </source>
</reference>
<evidence type="ECO:0000256" key="4">
    <source>
        <dbReference type="ARBA" id="ARBA00022917"/>
    </source>
</evidence>
<evidence type="ECO:0000313" key="8">
    <source>
        <dbReference type="EMBL" id="SJZ86153.1"/>
    </source>
</evidence>
<keyword evidence="4 5" id="KW-0648">Protein biosynthesis</keyword>
<dbReference type="GO" id="GO:0004479">
    <property type="term" value="F:methionyl-tRNA formyltransferase activity"/>
    <property type="evidence" value="ECO:0007669"/>
    <property type="project" value="UniProtKB-UniRule"/>
</dbReference>
<evidence type="ECO:0000256" key="5">
    <source>
        <dbReference type="HAMAP-Rule" id="MF_00182"/>
    </source>
</evidence>
<evidence type="ECO:0000259" key="6">
    <source>
        <dbReference type="Pfam" id="PF00551"/>
    </source>
</evidence>